<dbReference type="HOGENOM" id="CLU_1619415_0_0_1"/>
<dbReference type="AlphaFoldDB" id="A0A0B4FZ23"/>
<keyword evidence="3" id="KW-1185">Reference proteome</keyword>
<dbReference type="EMBL" id="AZNF01000001">
    <property type="protein sequence ID" value="KID70946.1"/>
    <property type="molecule type" value="Genomic_DNA"/>
</dbReference>
<name>A0A0B4FZ23_METAF</name>
<protein>
    <submittedName>
        <fullName evidence="2">Uncharacterized protein</fullName>
    </submittedName>
</protein>
<keyword evidence="1" id="KW-1133">Transmembrane helix</keyword>
<dbReference type="OrthoDB" id="4941496at2759"/>
<evidence type="ECO:0000256" key="1">
    <source>
        <dbReference type="SAM" id="Phobius"/>
    </source>
</evidence>
<reference evidence="2 3" key="1">
    <citation type="journal article" date="2014" name="Proc. Natl. Acad. Sci. U.S.A.">
        <title>Trajectory and genomic determinants of fungal-pathogen speciation and host adaptation.</title>
        <authorList>
            <person name="Hu X."/>
            <person name="Xiao G."/>
            <person name="Zheng P."/>
            <person name="Shang Y."/>
            <person name="Su Y."/>
            <person name="Zhang X."/>
            <person name="Liu X."/>
            <person name="Zhan S."/>
            <person name="St Leger R.J."/>
            <person name="Wang C."/>
        </authorList>
    </citation>
    <scope>NUCLEOTIDE SEQUENCE [LARGE SCALE GENOMIC DNA]</scope>
    <source>
        <strain evidence="2 3">ARSEF 549</strain>
    </source>
</reference>
<accession>A0A0B4FZ23</accession>
<keyword evidence="1" id="KW-0812">Transmembrane</keyword>
<dbReference type="VEuPathDB" id="FungiDB:MAN_00545"/>
<evidence type="ECO:0000313" key="3">
    <source>
        <dbReference type="Proteomes" id="UP000031186"/>
    </source>
</evidence>
<feature type="transmembrane region" description="Helical" evidence="1">
    <location>
        <begin position="12"/>
        <end position="38"/>
    </location>
</feature>
<dbReference type="Proteomes" id="UP000031186">
    <property type="component" value="Unassembled WGS sequence"/>
</dbReference>
<proteinExistence type="predicted"/>
<organism evidence="2 3">
    <name type="scientific">Metarhizium anisopliae (strain ARSEF 549)</name>
    <dbReference type="NCBI Taxonomy" id="3151832"/>
    <lineage>
        <taxon>Eukaryota</taxon>
        <taxon>Fungi</taxon>
        <taxon>Dikarya</taxon>
        <taxon>Ascomycota</taxon>
        <taxon>Pezizomycotina</taxon>
        <taxon>Sordariomycetes</taxon>
        <taxon>Hypocreomycetidae</taxon>
        <taxon>Hypocreales</taxon>
        <taxon>Clavicipitaceae</taxon>
        <taxon>Metarhizium</taxon>
    </lineage>
</organism>
<feature type="non-terminal residue" evidence="2">
    <location>
        <position position="1"/>
    </location>
</feature>
<comment type="caution">
    <text evidence="2">The sequence shown here is derived from an EMBL/GenBank/DDBJ whole genome shotgun (WGS) entry which is preliminary data.</text>
</comment>
<gene>
    <name evidence="2" type="ORF">MAN_00545</name>
</gene>
<keyword evidence="1" id="KW-0472">Membrane</keyword>
<sequence>MTTTPQQLPVPVAHAVAAIPIPRIAILVLLCLFVVIFIRITHFTLFKNHEYAITRSVRCQQRQAQAHEPSSSRPHRKMTASWASVGFNTPTPPRCSLYSLPNLVFANNTVESRISAPLPVRQEHKEQIESVEMDSVAVKAEEDWEDYSSLNGTNNLNTPWSWTA</sequence>
<evidence type="ECO:0000313" key="2">
    <source>
        <dbReference type="EMBL" id="KID70946.1"/>
    </source>
</evidence>